<evidence type="ECO:0000256" key="3">
    <source>
        <dbReference type="ARBA" id="ARBA00022679"/>
    </source>
</evidence>
<dbReference type="PANTHER" id="PTHR10408:SF23">
    <property type="entry name" value="STEROL O-ACYLTRANSFERASE 1-RELATED"/>
    <property type="match status" value="1"/>
</dbReference>
<feature type="transmembrane region" description="Helical" evidence="13">
    <location>
        <begin position="414"/>
        <end position="435"/>
    </location>
</feature>
<comment type="function">
    <text evidence="9">Sterol O-acyltransferase that catalyzes the formation of stery esters.</text>
</comment>
<dbReference type="EMBL" id="JAHMUF010000016">
    <property type="protein sequence ID" value="KAG7192787.1"/>
    <property type="molecule type" value="Genomic_DNA"/>
</dbReference>
<evidence type="ECO:0000256" key="7">
    <source>
        <dbReference type="ARBA" id="ARBA00023136"/>
    </source>
</evidence>
<evidence type="ECO:0000256" key="5">
    <source>
        <dbReference type="ARBA" id="ARBA00022824"/>
    </source>
</evidence>
<dbReference type="GO" id="GO:0034737">
    <property type="term" value="F:ergosterol O-acyltransferase activity"/>
    <property type="evidence" value="ECO:0007669"/>
    <property type="project" value="TreeGrafter"/>
</dbReference>
<dbReference type="InterPro" id="IPR004299">
    <property type="entry name" value="MBOAT_fam"/>
</dbReference>
<feature type="transmembrane region" description="Helical" evidence="13">
    <location>
        <begin position="602"/>
        <end position="621"/>
    </location>
</feature>
<evidence type="ECO:0000256" key="1">
    <source>
        <dbReference type="ARBA" id="ARBA00004477"/>
    </source>
</evidence>
<comment type="similarity">
    <text evidence="2 10">Belongs to the membrane-bound acyltransferase family. Sterol o-acyltransferase subfamily.</text>
</comment>
<evidence type="ECO:0000256" key="11">
    <source>
        <dbReference type="PIRSR" id="PIRSR000439-1"/>
    </source>
</evidence>
<feature type="transmembrane region" description="Helical" evidence="13">
    <location>
        <begin position="167"/>
        <end position="188"/>
    </location>
</feature>
<evidence type="ECO:0000256" key="10">
    <source>
        <dbReference type="PIRNR" id="PIRNR000439"/>
    </source>
</evidence>
<evidence type="ECO:0000256" key="2">
    <source>
        <dbReference type="ARBA" id="ARBA00009010"/>
    </source>
</evidence>
<evidence type="ECO:0000256" key="8">
    <source>
        <dbReference type="ARBA" id="ARBA00023315"/>
    </source>
</evidence>
<reference evidence="14" key="1">
    <citation type="submission" date="2021-03" db="EMBL/GenBank/DDBJ databases">
        <authorList>
            <person name="Palmer J.M."/>
        </authorList>
    </citation>
    <scope>NUCLEOTIDE SEQUENCE</scope>
    <source>
        <strain evidence="14">ARV_011</strain>
    </source>
</reference>
<keyword evidence="4 13" id="KW-0812">Transmembrane</keyword>
<feature type="transmembrane region" description="Helical" evidence="13">
    <location>
        <begin position="240"/>
        <end position="260"/>
    </location>
</feature>
<protein>
    <recommendedName>
        <fullName evidence="10">O-acyltransferase</fullName>
    </recommendedName>
</protein>
<proteinExistence type="inferred from homology"/>
<feature type="compositionally biased region" description="Polar residues" evidence="12">
    <location>
        <begin position="29"/>
        <end position="44"/>
    </location>
</feature>
<feature type="active site" evidence="11">
    <location>
        <position position="559"/>
    </location>
</feature>
<accession>A0A9P7V7S0</accession>
<dbReference type="RefSeq" id="XP_043048337.1">
    <property type="nucleotide sequence ID" value="XM_043192365.1"/>
</dbReference>
<dbReference type="Pfam" id="PF03062">
    <property type="entry name" value="MBOAT"/>
    <property type="match status" value="1"/>
</dbReference>
<evidence type="ECO:0000313" key="15">
    <source>
        <dbReference type="Proteomes" id="UP000790833"/>
    </source>
</evidence>
<name>A0A9P7V7S0_9ASCO</name>
<gene>
    <name evidence="14" type="primary">ARE1</name>
    <name evidence="14" type="ORF">KQ657_001570</name>
</gene>
<keyword evidence="15" id="KW-1185">Reference proteome</keyword>
<evidence type="ECO:0000256" key="6">
    <source>
        <dbReference type="ARBA" id="ARBA00022989"/>
    </source>
</evidence>
<evidence type="ECO:0000256" key="12">
    <source>
        <dbReference type="SAM" id="MobiDB-lite"/>
    </source>
</evidence>
<keyword evidence="7 10" id="KW-0472">Membrane</keyword>
<keyword evidence="8 10" id="KW-0012">Acyltransferase</keyword>
<keyword evidence="3 10" id="KW-0808">Transferase</keyword>
<feature type="region of interest" description="Disordered" evidence="12">
    <location>
        <begin position="24"/>
        <end position="97"/>
    </location>
</feature>
<evidence type="ECO:0000256" key="13">
    <source>
        <dbReference type="SAM" id="Phobius"/>
    </source>
</evidence>
<feature type="transmembrane region" description="Helical" evidence="13">
    <location>
        <begin position="266"/>
        <end position="284"/>
    </location>
</feature>
<dbReference type="PIRSF" id="PIRSF000439">
    <property type="entry name" value="Oat_ACAT_DAG_ARE"/>
    <property type="match status" value="1"/>
</dbReference>
<dbReference type="GeneID" id="66114944"/>
<organism evidence="14 15">
    <name type="scientific">Scheffersomyces spartinae</name>
    <dbReference type="NCBI Taxonomy" id="45513"/>
    <lineage>
        <taxon>Eukaryota</taxon>
        <taxon>Fungi</taxon>
        <taxon>Dikarya</taxon>
        <taxon>Ascomycota</taxon>
        <taxon>Saccharomycotina</taxon>
        <taxon>Pichiomycetes</taxon>
        <taxon>Debaryomycetaceae</taxon>
        <taxon>Scheffersomyces</taxon>
    </lineage>
</organism>
<feature type="compositionally biased region" description="Low complexity" evidence="12">
    <location>
        <begin position="45"/>
        <end position="58"/>
    </location>
</feature>
<evidence type="ECO:0000256" key="9">
    <source>
        <dbReference type="ARBA" id="ARBA00023568"/>
    </source>
</evidence>
<evidence type="ECO:0000313" key="14">
    <source>
        <dbReference type="EMBL" id="KAG7192787.1"/>
    </source>
</evidence>
<comment type="caution">
    <text evidence="14">The sequence shown here is derived from an EMBL/GenBank/DDBJ whole genome shotgun (WGS) entry which is preliminary data.</text>
</comment>
<evidence type="ECO:0000256" key="4">
    <source>
        <dbReference type="ARBA" id="ARBA00022692"/>
    </source>
</evidence>
<dbReference type="InterPro" id="IPR014371">
    <property type="entry name" value="Oat_ACAT_DAG_ARE"/>
</dbReference>
<dbReference type="PANTHER" id="PTHR10408">
    <property type="entry name" value="STEROL O-ACYLTRANSFERASE"/>
    <property type="match status" value="1"/>
</dbReference>
<dbReference type="AlphaFoldDB" id="A0A9P7V7S0"/>
<keyword evidence="6 13" id="KW-1133">Transmembrane helix</keyword>
<dbReference type="GO" id="GO:0005789">
    <property type="term" value="C:endoplasmic reticulum membrane"/>
    <property type="evidence" value="ECO:0007669"/>
    <property type="project" value="UniProtKB-SubCell"/>
</dbReference>
<keyword evidence="5 10" id="KW-0256">Endoplasmic reticulum</keyword>
<dbReference type="GO" id="GO:0008204">
    <property type="term" value="P:ergosterol metabolic process"/>
    <property type="evidence" value="ECO:0007669"/>
    <property type="project" value="TreeGrafter"/>
</dbReference>
<feature type="transmembrane region" description="Helical" evidence="13">
    <location>
        <begin position="459"/>
        <end position="485"/>
    </location>
</feature>
<dbReference type="OrthoDB" id="10039049at2759"/>
<comment type="subcellular location">
    <subcellularLocation>
        <location evidence="1 10">Endoplasmic reticulum membrane</location>
        <topology evidence="1 10">Multi-pass membrane protein</topology>
    </subcellularLocation>
</comment>
<sequence>MSISRSITDEKIYQLLKAAPKDGVRRTLLLNNEFPTKTQSDNRWTSSSSETESTDSAELVSPKPPPSAKEGEDSESTTSLKQRNKQADTGEQKGTITLSFPGDYERILIGLKAISGQQNKRLARKKDGSLVKGFSKYSSTFRDVHNNSKTVTIFDSDEFRNSESMGVYVLFWLATGFFIFNNLVHSFVYKKELFIDGPVMQILCQDLFKVALTDLVMYFSTYFAYFVQKAIQKEIISWDGAGWIIQVVYDFFFLFGWSIFALKYVMGYPWIARIFLLLHSLVFLMKMHSYAFYNGYLWRILKELHFSTTVLTKIRGRKIPKNMSNEEMEKIKDSLIESICFCFFELHYQSTATSTYPTCDNILDMTTEQFEANLQNNSDIIFPSNINLKNYFDYTMFPTLVYTLKFPRTDKIRWGYVFLKITGIFGIFFLMLIIAQDDMYPIVQRGLAARSLPNFGEKLIQYGLIVLDMIPVLLMEYILTFFIIWDTILNTIAELSRFADREFYGPWWACTDFSQFARIWNVTVHKFLQRHVYHSSISMLNFNKQQAIFATFILSSLVHELAMLVIFDTLRGYLLLFQMSQIPLVMLSNTKFMRNRRILGNIVCWVGFVIGPSLICTLYLVF</sequence>
<feature type="transmembrane region" description="Helical" evidence="13">
    <location>
        <begin position="208"/>
        <end position="228"/>
    </location>
</feature>
<dbReference type="Proteomes" id="UP000790833">
    <property type="component" value="Unassembled WGS sequence"/>
</dbReference>